<organism evidence="1 2">
    <name type="scientific">Lentinula lateritia</name>
    <dbReference type="NCBI Taxonomy" id="40482"/>
    <lineage>
        <taxon>Eukaryota</taxon>
        <taxon>Fungi</taxon>
        <taxon>Dikarya</taxon>
        <taxon>Basidiomycota</taxon>
        <taxon>Agaricomycotina</taxon>
        <taxon>Agaricomycetes</taxon>
        <taxon>Agaricomycetidae</taxon>
        <taxon>Agaricales</taxon>
        <taxon>Marasmiineae</taxon>
        <taxon>Omphalotaceae</taxon>
        <taxon>Lentinula</taxon>
    </lineage>
</organism>
<comment type="caution">
    <text evidence="1">The sequence shown here is derived from an EMBL/GenBank/DDBJ whole genome shotgun (WGS) entry which is preliminary data.</text>
</comment>
<feature type="non-terminal residue" evidence="1">
    <location>
        <position position="1"/>
    </location>
</feature>
<gene>
    <name evidence="1" type="ORF">C8R41DRAFT_773402</name>
</gene>
<dbReference type="EMBL" id="JANVFT010000069">
    <property type="protein sequence ID" value="KAJ4476812.1"/>
    <property type="molecule type" value="Genomic_DNA"/>
</dbReference>
<sequence length="67" mass="7339">GAYIIAELDGTIWRTPVGAFRIIPYLSHLSLPLPNLDEFLDISTEELAELKASDTNDGVDGELLLPE</sequence>
<reference evidence="1" key="1">
    <citation type="submission" date="2022-08" db="EMBL/GenBank/DDBJ databases">
        <title>A Global Phylogenomic Analysis of the Shiitake Genus Lentinula.</title>
        <authorList>
            <consortium name="DOE Joint Genome Institute"/>
            <person name="Sierra-Patev S."/>
            <person name="Min B."/>
            <person name="Naranjo-Ortiz M."/>
            <person name="Looney B."/>
            <person name="Konkel Z."/>
            <person name="Slot J.C."/>
            <person name="Sakamoto Y."/>
            <person name="Steenwyk J.L."/>
            <person name="Rokas A."/>
            <person name="Carro J."/>
            <person name="Camarero S."/>
            <person name="Ferreira P."/>
            <person name="Molpeceres G."/>
            <person name="Ruiz-Duenas F.J."/>
            <person name="Serrano A."/>
            <person name="Henrissat B."/>
            <person name="Drula E."/>
            <person name="Hughes K.W."/>
            <person name="Mata J.L."/>
            <person name="Ishikawa N.K."/>
            <person name="Vargas-Isla R."/>
            <person name="Ushijima S."/>
            <person name="Smith C.A."/>
            <person name="Ahrendt S."/>
            <person name="Andreopoulos W."/>
            <person name="He G."/>
            <person name="Labutti K."/>
            <person name="Lipzen A."/>
            <person name="Ng V."/>
            <person name="Riley R."/>
            <person name="Sandor L."/>
            <person name="Barry K."/>
            <person name="Martinez A.T."/>
            <person name="Xiao Y."/>
            <person name="Gibbons J.G."/>
            <person name="Terashima K."/>
            <person name="Grigoriev I.V."/>
            <person name="Hibbett D.S."/>
        </authorList>
    </citation>
    <scope>NUCLEOTIDE SEQUENCE</scope>
    <source>
        <strain evidence="1">RHP3577 ss4</strain>
    </source>
</reference>
<name>A0ABQ8V6M4_9AGAR</name>
<proteinExistence type="predicted"/>
<keyword evidence="2" id="KW-1185">Reference proteome</keyword>
<evidence type="ECO:0000313" key="1">
    <source>
        <dbReference type="EMBL" id="KAJ4476812.1"/>
    </source>
</evidence>
<protein>
    <submittedName>
        <fullName evidence="1">Uncharacterized protein</fullName>
    </submittedName>
</protein>
<dbReference type="Proteomes" id="UP001150217">
    <property type="component" value="Unassembled WGS sequence"/>
</dbReference>
<evidence type="ECO:0000313" key="2">
    <source>
        <dbReference type="Proteomes" id="UP001150217"/>
    </source>
</evidence>
<accession>A0ABQ8V6M4</accession>